<dbReference type="Proteomes" id="UP000092462">
    <property type="component" value="Unassembled WGS sequence"/>
</dbReference>
<dbReference type="VEuPathDB" id="VectorBase:PPAI006896"/>
<accession>A0A1B0DFT5</accession>
<dbReference type="PANTHER" id="PTHR21261:SF14">
    <property type="entry name" value="BEATEN PATH IV, ISOFORM B"/>
    <property type="match status" value="1"/>
</dbReference>
<protein>
    <submittedName>
        <fullName evidence="1">Uncharacterized protein</fullName>
    </submittedName>
</protein>
<dbReference type="Gene3D" id="2.60.40.10">
    <property type="entry name" value="Immunoglobulins"/>
    <property type="match status" value="1"/>
</dbReference>
<dbReference type="PROSITE" id="PS50835">
    <property type="entry name" value="IG_LIKE"/>
    <property type="match status" value="1"/>
</dbReference>
<evidence type="ECO:0000313" key="1">
    <source>
        <dbReference type="EnsemblMetazoa" id="PPAI006896-PA"/>
    </source>
</evidence>
<name>A0A1B0DFT5_PHLPP</name>
<dbReference type="PANTHER" id="PTHR21261">
    <property type="entry name" value="BEAT PROTEIN"/>
    <property type="match status" value="1"/>
</dbReference>
<reference evidence="1" key="1">
    <citation type="submission" date="2022-08" db="UniProtKB">
        <authorList>
            <consortium name="EnsemblMetazoa"/>
        </authorList>
    </citation>
    <scope>IDENTIFICATION</scope>
    <source>
        <strain evidence="1">Israel</strain>
    </source>
</reference>
<proteinExistence type="predicted"/>
<evidence type="ECO:0000313" key="2">
    <source>
        <dbReference type="Proteomes" id="UP000092462"/>
    </source>
</evidence>
<dbReference type="EMBL" id="AJVK01058992">
    <property type="status" value="NOT_ANNOTATED_CDS"/>
    <property type="molecule type" value="Genomic_DNA"/>
</dbReference>
<dbReference type="VEuPathDB" id="VectorBase:PPAPM1_000749"/>
<dbReference type="EnsemblMetazoa" id="PPAI006896-RA">
    <property type="protein sequence ID" value="PPAI006896-PA"/>
    <property type="gene ID" value="PPAI006896"/>
</dbReference>
<organism evidence="1 2">
    <name type="scientific">Phlebotomus papatasi</name>
    <name type="common">Sandfly</name>
    <dbReference type="NCBI Taxonomy" id="29031"/>
    <lineage>
        <taxon>Eukaryota</taxon>
        <taxon>Metazoa</taxon>
        <taxon>Ecdysozoa</taxon>
        <taxon>Arthropoda</taxon>
        <taxon>Hexapoda</taxon>
        <taxon>Insecta</taxon>
        <taxon>Pterygota</taxon>
        <taxon>Neoptera</taxon>
        <taxon>Endopterygota</taxon>
        <taxon>Diptera</taxon>
        <taxon>Nematocera</taxon>
        <taxon>Psychodoidea</taxon>
        <taxon>Psychodidae</taxon>
        <taxon>Phlebotomus</taxon>
        <taxon>Phlebotomus</taxon>
    </lineage>
</organism>
<dbReference type="InterPro" id="IPR007110">
    <property type="entry name" value="Ig-like_dom"/>
</dbReference>
<dbReference type="InterPro" id="IPR013783">
    <property type="entry name" value="Ig-like_fold"/>
</dbReference>
<dbReference type="AlphaFoldDB" id="A0A1B0DFT5"/>
<sequence length="110" mass="13047">MVRLVVPAYKFRGESALLECLYELEGRKDGSDDSYSYHGHFDNDDRETLYSVKWYKDNEEFYRFVPRASTPQHSYKVDGIRVDHKFSDSTRVMLRGITLKSTGEYRCEMR</sequence>
<keyword evidence="2" id="KW-1185">Reference proteome</keyword>